<dbReference type="Proteomes" id="UP000201263">
    <property type="component" value="Segment"/>
</dbReference>
<dbReference type="RefSeq" id="YP_009097866.1">
    <property type="nucleotide sequence ID" value="NC_025414.1"/>
</dbReference>
<proteinExistence type="predicted"/>
<name>A0A076YLH7_9CAUD</name>
<accession>A0A076YLH7</accession>
<sequence>MVAKSFRATSGIDAAGEKVINVGKASRSVLSDGVNVDFFNEFNTVQQYDPARGYSAFMAIIYARRIWYARADIASPAGAFDETKWISTRNDPKWVYNNVTSVDGLPVESGTYLMADGRFSELTYILPDAPVEGDIITIKDGGGMVGINSMLVRSNTRQIRLRDVQSSSYRLTHPYMTVAFIFNGNLWRVAEMLDNRDSQFVNATGAGSFQMQSGMTTFRNSGTGKITLQLPKYANDGDSITTYDLDKLSSVNVATLQVYPGSGHTITYDSINGVTSVASQRSGYGVFIFDQTNNRWVVYDGDNRVRLRRISDDLNMLPNDYVFVTPIAGNPPTIRNVTLTLPQDVAEGDRVYISMYMMGKTQNCTIKVKDGSGETIRTNKNMMQFPQRKDYPPDDWFSVTTLSFNADTDYLPYMELSYLKATKEWVVAQYRPLVERVDPTNRSRLGVIALATQAEVNKNLEDLPSDELAVTPRTLANKTATETRRGIARLATTAEVNQNTTATFLDDIIVTPKKLNERTATEDRRGILEIATQAETNAGTDDTTAITPKKLDTRRATETLAGIGKLVTTGATTAEGALRGDAGTNVYNFNNGVDLITPKSLNEKTATEKSKGLVVLATENEVITGAAAGSASMPIVVTPEMLHRKTSTEARIGLIEIATQTETNTGTDDTRAVTPKKLNDRKATETLDGIIALATTAEVAAGTVTNKAVVPVKLKEFFDVAGHIAVATADGLTQSGTIWTTVNLGIAAATETQRGTLRVATQAETNAGTLDTVIITAKKLQAKKATDTAEGIIRCATNSEAAAGTSTNLAITPATMQYLNGNDPAWGATTTRRGAVFITTKSNTFIGDNLVGSTQPVDSYLEDFYAVSPRGLNFALQNFLPKMATAQNSLSLGGVVAASWMRRDADQTVTGNNTYNGTSTFVGDVVTNGTLTANAAVTVNATVTTNNNINQSAKANTVYANTVLGTAAAGTKNLLRTFRGGTTDTTWHETVQGSVYRMATGATDLVDVLTVGDVGNGVLAYYGNTLRLNSKTLANINANGDVTIASDASPTVQLRTAATNGWNGVTISNDNGTTTATVINTRNFTQHLDSTYVNVTGDTMTGALSVNVSGTGGRFTSVSGTAHIQAGDFSGPIQKMRLTGINDQVLTEFNINITDYTKAMINGNLIYHAGRKPTPAEIGAVAVAGSTVDTLVVRNYIKIGNVKIYANPVTKTCEFEWEE</sequence>
<gene>
    <name evidence="1" type="ORF">CPTMiller_00264</name>
</gene>
<organism evidence="1 2">
    <name type="scientific">Citrobacter phage Miller</name>
    <dbReference type="NCBI Taxonomy" id="1527524"/>
    <lineage>
        <taxon>Viruses</taxon>
        <taxon>Duplodnaviria</taxon>
        <taxon>Heunggongvirae</taxon>
        <taxon>Uroviricota</taxon>
        <taxon>Caudoviricetes</taxon>
        <taxon>Pantevenvirales</taxon>
        <taxon>Straboviridae</taxon>
        <taxon>Pseudotevenvirus</taxon>
        <taxon>Pseudotevenvirus miller</taxon>
    </lineage>
</organism>
<evidence type="ECO:0000313" key="1">
    <source>
        <dbReference type="EMBL" id="AIK68200.1"/>
    </source>
</evidence>
<keyword evidence="2" id="KW-1185">Reference proteome</keyword>
<protein>
    <submittedName>
        <fullName evidence="1">Long tail fiber</fullName>
    </submittedName>
</protein>
<dbReference type="KEGG" id="vg:22113736"/>
<evidence type="ECO:0000313" key="2">
    <source>
        <dbReference type="Proteomes" id="UP000201263"/>
    </source>
</evidence>
<reference evidence="1 2" key="1">
    <citation type="submission" date="2014-07" db="EMBL/GenBank/DDBJ databases">
        <title>Complete Genome of Citrobacter freundii Myophage Miller.</title>
        <authorList>
            <person name="Hwang K."/>
            <person name="Luna A.J."/>
            <person name="Hernandez A.C."/>
            <person name="Everett G.F.K."/>
        </authorList>
    </citation>
    <scope>NUCLEOTIDE SEQUENCE [LARGE SCALE GENOMIC DNA]</scope>
</reference>
<dbReference type="EMBL" id="KM236237">
    <property type="protein sequence ID" value="AIK68200.1"/>
    <property type="molecule type" value="Genomic_DNA"/>
</dbReference>
<dbReference type="GeneID" id="22113736"/>